<name>A0AAN5CK02_9BILA</name>
<organism evidence="2 3">
    <name type="scientific">Pristionchus mayeri</name>
    <dbReference type="NCBI Taxonomy" id="1317129"/>
    <lineage>
        <taxon>Eukaryota</taxon>
        <taxon>Metazoa</taxon>
        <taxon>Ecdysozoa</taxon>
        <taxon>Nematoda</taxon>
        <taxon>Chromadorea</taxon>
        <taxon>Rhabditida</taxon>
        <taxon>Rhabditina</taxon>
        <taxon>Diplogasteromorpha</taxon>
        <taxon>Diplogasteroidea</taxon>
        <taxon>Neodiplogasteridae</taxon>
        <taxon>Pristionchus</taxon>
    </lineage>
</organism>
<accession>A0AAN5CK02</accession>
<feature type="compositionally biased region" description="Polar residues" evidence="1">
    <location>
        <begin position="14"/>
        <end position="23"/>
    </location>
</feature>
<reference evidence="3" key="1">
    <citation type="submission" date="2022-10" db="EMBL/GenBank/DDBJ databases">
        <title>Genome assembly of Pristionchus species.</title>
        <authorList>
            <person name="Yoshida K."/>
            <person name="Sommer R.J."/>
        </authorList>
    </citation>
    <scope>NUCLEOTIDE SEQUENCE [LARGE SCALE GENOMIC DNA]</scope>
    <source>
        <strain evidence="3">RS5460</strain>
    </source>
</reference>
<protein>
    <submittedName>
        <fullName evidence="2">Uncharacterized protein</fullName>
    </submittedName>
</protein>
<feature type="compositionally biased region" description="Polar residues" evidence="1">
    <location>
        <begin position="47"/>
        <end position="59"/>
    </location>
</feature>
<sequence>PPRTKKASTVLPAVTTNNNTSIDNGHLHPPPRTDHHILEDICEEDSMNGSRKSSGNGVTTDERKTSQKHSTGFKDHPISSICEENEEETDSQNSANDDKSESKETENKEKPNSEKDTSDEKK</sequence>
<evidence type="ECO:0000256" key="1">
    <source>
        <dbReference type="SAM" id="MobiDB-lite"/>
    </source>
</evidence>
<dbReference type="Proteomes" id="UP001328107">
    <property type="component" value="Unassembled WGS sequence"/>
</dbReference>
<comment type="caution">
    <text evidence="2">The sequence shown here is derived from an EMBL/GenBank/DDBJ whole genome shotgun (WGS) entry which is preliminary data.</text>
</comment>
<gene>
    <name evidence="2" type="ORF">PMAYCL1PPCAC_16038</name>
</gene>
<feature type="compositionally biased region" description="Basic and acidic residues" evidence="1">
    <location>
        <begin position="96"/>
        <end position="122"/>
    </location>
</feature>
<keyword evidence="3" id="KW-1185">Reference proteome</keyword>
<evidence type="ECO:0000313" key="3">
    <source>
        <dbReference type="Proteomes" id="UP001328107"/>
    </source>
</evidence>
<evidence type="ECO:0000313" key="2">
    <source>
        <dbReference type="EMBL" id="GMR45843.1"/>
    </source>
</evidence>
<dbReference type="AlphaFoldDB" id="A0AAN5CK02"/>
<dbReference type="EMBL" id="BTRK01000004">
    <property type="protein sequence ID" value="GMR45843.1"/>
    <property type="molecule type" value="Genomic_DNA"/>
</dbReference>
<feature type="non-terminal residue" evidence="2">
    <location>
        <position position="1"/>
    </location>
</feature>
<feature type="region of interest" description="Disordered" evidence="1">
    <location>
        <begin position="1"/>
        <end position="122"/>
    </location>
</feature>
<proteinExistence type="predicted"/>